<organism evidence="4 6">
    <name type="scientific">Adineta ricciae</name>
    <name type="common">Rotifer</name>
    <dbReference type="NCBI Taxonomy" id="249248"/>
    <lineage>
        <taxon>Eukaryota</taxon>
        <taxon>Metazoa</taxon>
        <taxon>Spiralia</taxon>
        <taxon>Gnathifera</taxon>
        <taxon>Rotifera</taxon>
        <taxon>Eurotatoria</taxon>
        <taxon>Bdelloidea</taxon>
        <taxon>Adinetida</taxon>
        <taxon>Adinetidae</taxon>
        <taxon>Adineta</taxon>
    </lineage>
</organism>
<dbReference type="EMBL" id="CAJNOR010002033">
    <property type="protein sequence ID" value="CAF1237620.1"/>
    <property type="molecule type" value="Genomic_DNA"/>
</dbReference>
<feature type="repeat" description="TPR" evidence="3">
    <location>
        <begin position="475"/>
        <end position="508"/>
    </location>
</feature>
<evidence type="ECO:0000256" key="3">
    <source>
        <dbReference type="PROSITE-ProRule" id="PRU00339"/>
    </source>
</evidence>
<dbReference type="InterPro" id="IPR011990">
    <property type="entry name" value="TPR-like_helical_dom_sf"/>
</dbReference>
<dbReference type="AlphaFoldDB" id="A0A814Z610"/>
<dbReference type="SMART" id="SM00028">
    <property type="entry name" value="TPR"/>
    <property type="match status" value="6"/>
</dbReference>
<feature type="repeat" description="TPR" evidence="3">
    <location>
        <begin position="559"/>
        <end position="592"/>
    </location>
</feature>
<reference evidence="4" key="1">
    <citation type="submission" date="2021-02" db="EMBL/GenBank/DDBJ databases">
        <authorList>
            <person name="Nowell W R."/>
        </authorList>
    </citation>
    <scope>NUCLEOTIDE SEQUENCE</scope>
</reference>
<dbReference type="Proteomes" id="UP000663852">
    <property type="component" value="Unassembled WGS sequence"/>
</dbReference>
<sequence length="653" mass="76518">MGAKPLKLYKPADENLESLSLVWLDAHVDTSRENIQIQNQLRSIINYMKTFQDVLECEKYIRSVPDDDRILLIVSGGMGQQLVPSIHKLRQILSIYVFCLDKSKHEGWSQQYTKIKGLFTKREDLVREIESDRQRRKKGDEPILISIQGKSTSELNGQFVHSQILIDVLLRIKPTREDKDELISRCYKTYKENDIQLAAVKEFDGKYKSNQALWWYSRECFVYRILNRAFRTQDIDILYLFRFFILDLHKQLNEHRCKTSIQVYRAQQMSKDEFEMLRNSIGQFISINSFLSTSFDRLVALRFLNATLDADLENVLFEITADPNVASKPFADITQMSCHRNEKEVLFMVGSIFQLVGIRNDDGQTWIIQMSLCSDDDHHLQVIFEHMRSEHGGGEKNLLSFANVLAEMGRFDEAEKYYHRLLDHLPLDDPDIGRCYHGLGNITDAKGDYDTSLQWHQKSLHMRMKLLRTDHPHLAPNYISIGCAYFNKEDYHRALESYFKAYEIIQNAFGEDHPDVAMCLNNIGCVYEREKEYETALEYHDRALKIREDFLPEYHFDIGQSHHNLGNVYRALGCYDLALENYLRALTIKNKSLPYEHHDVALTLENIGNVYKDKEEYDQALEYYKKAETIYDCCFLPTHANVIQIKQYIQYLS</sequence>
<name>A0A814Z610_ADIRI</name>
<dbReference type="EMBL" id="CAJNOJ010000576">
    <property type="protein sequence ID" value="CAF1488731.1"/>
    <property type="molecule type" value="Genomic_DNA"/>
</dbReference>
<dbReference type="PANTHER" id="PTHR45641">
    <property type="entry name" value="TETRATRICOPEPTIDE REPEAT PROTEIN (AFU_ORTHOLOGUE AFUA_6G03870)"/>
    <property type="match status" value="1"/>
</dbReference>
<keyword evidence="2 3" id="KW-0802">TPR repeat</keyword>
<dbReference type="Pfam" id="PF13424">
    <property type="entry name" value="TPR_12"/>
    <property type="match status" value="3"/>
</dbReference>
<evidence type="ECO:0000313" key="6">
    <source>
        <dbReference type="Proteomes" id="UP000663828"/>
    </source>
</evidence>
<accession>A0A814Z610</accession>
<dbReference type="OrthoDB" id="427518at2759"/>
<dbReference type="Gene3D" id="1.25.40.10">
    <property type="entry name" value="Tetratricopeptide repeat domain"/>
    <property type="match status" value="2"/>
</dbReference>
<evidence type="ECO:0000313" key="4">
    <source>
        <dbReference type="EMBL" id="CAF1237620.1"/>
    </source>
</evidence>
<keyword evidence="6" id="KW-1185">Reference proteome</keyword>
<dbReference type="SUPFAM" id="SSF56399">
    <property type="entry name" value="ADP-ribosylation"/>
    <property type="match status" value="1"/>
</dbReference>
<evidence type="ECO:0000313" key="5">
    <source>
        <dbReference type="EMBL" id="CAF1488731.1"/>
    </source>
</evidence>
<dbReference type="Gene3D" id="3.90.176.10">
    <property type="entry name" value="Toxin ADP-ribosyltransferase, Chain A, domain 1"/>
    <property type="match status" value="1"/>
</dbReference>
<keyword evidence="1" id="KW-0677">Repeat</keyword>
<evidence type="ECO:0008006" key="7">
    <source>
        <dbReference type="Google" id="ProtNLM"/>
    </source>
</evidence>
<evidence type="ECO:0000256" key="1">
    <source>
        <dbReference type="ARBA" id="ARBA00022737"/>
    </source>
</evidence>
<feature type="repeat" description="TPR" evidence="3">
    <location>
        <begin position="395"/>
        <end position="428"/>
    </location>
</feature>
<feature type="repeat" description="TPR" evidence="3">
    <location>
        <begin position="601"/>
        <end position="634"/>
    </location>
</feature>
<evidence type="ECO:0000256" key="2">
    <source>
        <dbReference type="ARBA" id="ARBA00022803"/>
    </source>
</evidence>
<dbReference type="PROSITE" id="PS51996">
    <property type="entry name" value="TR_MART"/>
    <property type="match status" value="1"/>
</dbReference>
<gene>
    <name evidence="5" type="ORF">EDS130_LOCUS41889</name>
    <name evidence="4" type="ORF">XAT740_LOCUS25565</name>
</gene>
<dbReference type="PANTHER" id="PTHR45641:SF1">
    <property type="entry name" value="AAA+ ATPASE DOMAIN-CONTAINING PROTEIN"/>
    <property type="match status" value="1"/>
</dbReference>
<dbReference type="Proteomes" id="UP000663828">
    <property type="component" value="Unassembled WGS sequence"/>
</dbReference>
<feature type="repeat" description="TPR" evidence="3">
    <location>
        <begin position="517"/>
        <end position="550"/>
    </location>
</feature>
<protein>
    <recommendedName>
        <fullName evidence="7">Nephrocystin-3</fullName>
    </recommendedName>
</protein>
<proteinExistence type="predicted"/>
<dbReference type="SUPFAM" id="SSF81901">
    <property type="entry name" value="HCP-like"/>
    <property type="match status" value="1"/>
</dbReference>
<dbReference type="PROSITE" id="PS50005">
    <property type="entry name" value="TPR"/>
    <property type="match status" value="5"/>
</dbReference>
<comment type="caution">
    <text evidence="4">The sequence shown here is derived from an EMBL/GenBank/DDBJ whole genome shotgun (WGS) entry which is preliminary data.</text>
</comment>
<dbReference type="InterPro" id="IPR019734">
    <property type="entry name" value="TPR_rpt"/>
</dbReference>